<dbReference type="InterPro" id="IPR035901">
    <property type="entry name" value="GIY-YIG_endonuc_sf"/>
</dbReference>
<feature type="domain" description="UvrC family homology region profile" evidence="10">
    <location>
        <begin position="239"/>
        <end position="477"/>
    </location>
</feature>
<dbReference type="PROSITE" id="PS50165">
    <property type="entry name" value="UVRC"/>
    <property type="match status" value="1"/>
</dbReference>
<dbReference type="GO" id="GO:0005737">
    <property type="term" value="C:cytoplasm"/>
    <property type="evidence" value="ECO:0007669"/>
    <property type="project" value="UniProtKB-SubCell"/>
</dbReference>
<dbReference type="EMBL" id="NBZD01000001">
    <property type="protein sequence ID" value="PNH19789.1"/>
    <property type="molecule type" value="Genomic_DNA"/>
</dbReference>
<evidence type="ECO:0000256" key="3">
    <source>
        <dbReference type="ARBA" id="ARBA00022769"/>
    </source>
</evidence>
<dbReference type="GO" id="GO:0003677">
    <property type="term" value="F:DNA binding"/>
    <property type="evidence" value="ECO:0007669"/>
    <property type="project" value="UniProtKB-UniRule"/>
</dbReference>
<gene>
    <name evidence="7" type="primary">uvrC</name>
    <name evidence="11" type="ORF">B7R76_02620</name>
</gene>
<dbReference type="HAMAP" id="MF_00203">
    <property type="entry name" value="UvrC"/>
    <property type="match status" value="1"/>
</dbReference>
<comment type="caution">
    <text evidence="11">The sequence shown here is derived from an EMBL/GenBank/DDBJ whole genome shotgun (WGS) entry which is preliminary data.</text>
</comment>
<evidence type="ECO:0000313" key="12">
    <source>
        <dbReference type="Proteomes" id="UP000236394"/>
    </source>
</evidence>
<dbReference type="CDD" id="cd10434">
    <property type="entry name" value="GIY-YIG_UvrC_Cho"/>
    <property type="match status" value="1"/>
</dbReference>
<evidence type="ECO:0000256" key="2">
    <source>
        <dbReference type="ARBA" id="ARBA00022763"/>
    </source>
</evidence>
<dbReference type="PROSITE" id="PS50151">
    <property type="entry name" value="UVR"/>
    <property type="match status" value="1"/>
</dbReference>
<dbReference type="Proteomes" id="UP000236394">
    <property type="component" value="Unassembled WGS sequence"/>
</dbReference>
<evidence type="ECO:0000256" key="7">
    <source>
        <dbReference type="HAMAP-Rule" id="MF_00203"/>
    </source>
</evidence>
<dbReference type="InterPro" id="IPR001162">
    <property type="entry name" value="UvrC_RNase_H_dom"/>
</dbReference>
<comment type="subunit">
    <text evidence="7">Interacts with UvrB in an incision complex.</text>
</comment>
<keyword evidence="3 7" id="KW-0228">DNA excision</keyword>
<dbReference type="GO" id="GO:0006289">
    <property type="term" value="P:nucleotide-excision repair"/>
    <property type="evidence" value="ECO:0007669"/>
    <property type="project" value="UniProtKB-UniRule"/>
</dbReference>
<evidence type="ECO:0000259" key="10">
    <source>
        <dbReference type="PROSITE" id="PS50165"/>
    </source>
</evidence>
<evidence type="ECO:0000256" key="5">
    <source>
        <dbReference type="ARBA" id="ARBA00023204"/>
    </source>
</evidence>
<evidence type="ECO:0000256" key="1">
    <source>
        <dbReference type="ARBA" id="ARBA00022490"/>
    </source>
</evidence>
<dbReference type="GO" id="GO:0009381">
    <property type="term" value="F:excinuclease ABC activity"/>
    <property type="evidence" value="ECO:0007669"/>
    <property type="project" value="UniProtKB-UniRule"/>
</dbReference>
<sequence>MKDATGQIIYIGKAINLRRRLRSYFGANPQGTLKVLTMISHIRDFDFIICANELEALLLESNLIKKYQPFYNVLLKDNHDYPYLCISWQEPYPRIYKAYRIGNDIKRGAKYYGPYLNGDLNRALAAIHALFPLKTCNRTFPRDIGKERPCLNYHIKRCIGPCLGSVSATQYRAVVRQVADYLEGKYPKLLAEIEKSMKEAADNLDFERAAVLRDRLSGLKALIARAQRVTVSGQKSMDVYATAREGGEICIQKLQVRFGKITGTGTFFLQDPQPVGMGEDRGQTLLFDFILQDYLNNTGETEMIVLPPYINVDSVEWDNFKRWLFSAAGREIQLCLPKKGHKYELWQMAEMTAEKVINHHAAVENKRKIQTETAWQYLAELCGLKGQLKRIEAYDVSNNGSQDIVCAMTVFENGLANKKAYRDFNLSYQTEIDDYAAMAETLRRRIKHFDDSNFGAEPQLILVDGGLGHVHTVQGVLAAVKSKIKVAGMVKDDRHRTRGLVLPEGQVLELAKSVKTTHAGVLPSVSGDYHEADKEYRQAALLKLLTEIQDETHRRAIRANRNRSRDRQLRYKLEAVPGIGPKRRALLLDKFGSLKDIAAAPVSELVAKTGLPTDVAHKIFAFFHQDGCLPD</sequence>
<organism evidence="11 12">
    <name type="scientific">Mageeibacillus indolicus</name>
    <dbReference type="NCBI Taxonomy" id="884684"/>
    <lineage>
        <taxon>Bacteria</taxon>
        <taxon>Bacillati</taxon>
        <taxon>Bacillota</taxon>
        <taxon>Clostridia</taxon>
        <taxon>Eubacteriales</taxon>
        <taxon>Oscillospiraceae</taxon>
        <taxon>Mageeibacillus</taxon>
    </lineage>
</organism>
<evidence type="ECO:0000259" key="8">
    <source>
        <dbReference type="PROSITE" id="PS50151"/>
    </source>
</evidence>
<keyword evidence="4 7" id="KW-0267">Excision nuclease</keyword>
<dbReference type="InterPro" id="IPR004791">
    <property type="entry name" value="UvrC"/>
</dbReference>
<dbReference type="InterPro" id="IPR000305">
    <property type="entry name" value="GIY-YIG_endonuc"/>
</dbReference>
<dbReference type="PANTHER" id="PTHR30562">
    <property type="entry name" value="UVRC/OXIDOREDUCTASE"/>
    <property type="match status" value="1"/>
</dbReference>
<comment type="subcellular location">
    <subcellularLocation>
        <location evidence="7">Cytoplasm</location>
    </subcellularLocation>
</comment>
<proteinExistence type="inferred from homology"/>
<dbReference type="GO" id="GO:0009432">
    <property type="term" value="P:SOS response"/>
    <property type="evidence" value="ECO:0007669"/>
    <property type="project" value="UniProtKB-UniRule"/>
</dbReference>
<dbReference type="InterPro" id="IPR036876">
    <property type="entry name" value="UVR_dom_sf"/>
</dbReference>
<keyword evidence="6 7" id="KW-0742">SOS response</keyword>
<dbReference type="InterPro" id="IPR010994">
    <property type="entry name" value="RuvA_2-like"/>
</dbReference>
<dbReference type="Pfam" id="PF01541">
    <property type="entry name" value="GIY-YIG"/>
    <property type="match status" value="1"/>
</dbReference>
<dbReference type="Pfam" id="PF22920">
    <property type="entry name" value="UvrC_RNaseH"/>
    <property type="match status" value="1"/>
</dbReference>
<dbReference type="PANTHER" id="PTHR30562:SF1">
    <property type="entry name" value="UVRABC SYSTEM PROTEIN C"/>
    <property type="match status" value="1"/>
</dbReference>
<dbReference type="Pfam" id="PF08459">
    <property type="entry name" value="UvrC_RNaseH_dom"/>
    <property type="match status" value="1"/>
</dbReference>
<dbReference type="InterPro" id="IPR038476">
    <property type="entry name" value="UvrC_RNase_H_dom_sf"/>
</dbReference>
<evidence type="ECO:0000256" key="4">
    <source>
        <dbReference type="ARBA" id="ARBA00022881"/>
    </source>
</evidence>
<keyword evidence="2 7" id="KW-0227">DNA damage</keyword>
<accession>A0A2J8B4U1</accession>
<protein>
    <recommendedName>
        <fullName evidence="7">UvrABC system protein C</fullName>
        <shortName evidence="7">Protein UvrC</shortName>
    </recommendedName>
    <alternativeName>
        <fullName evidence="7">Excinuclease ABC subunit C</fullName>
    </alternativeName>
</protein>
<comment type="similarity">
    <text evidence="7">Belongs to the UvrC family.</text>
</comment>
<dbReference type="SUPFAM" id="SSF46600">
    <property type="entry name" value="C-terminal UvrC-binding domain of UvrB"/>
    <property type="match status" value="1"/>
</dbReference>
<dbReference type="InterPro" id="IPR001943">
    <property type="entry name" value="UVR_dom"/>
</dbReference>
<dbReference type="SUPFAM" id="SSF82771">
    <property type="entry name" value="GIY-YIG endonuclease"/>
    <property type="match status" value="1"/>
</dbReference>
<dbReference type="Gene3D" id="1.10.150.20">
    <property type="entry name" value="5' to 3' exonuclease, C-terminal subdomain"/>
    <property type="match status" value="1"/>
</dbReference>
<keyword evidence="5 7" id="KW-0234">DNA repair</keyword>
<evidence type="ECO:0000259" key="9">
    <source>
        <dbReference type="PROSITE" id="PS50164"/>
    </source>
</evidence>
<dbReference type="InterPro" id="IPR047296">
    <property type="entry name" value="GIY-YIG_UvrC_Cho"/>
</dbReference>
<dbReference type="Gene3D" id="3.40.1440.10">
    <property type="entry name" value="GIY-YIG endonuclease"/>
    <property type="match status" value="1"/>
</dbReference>
<evidence type="ECO:0000313" key="11">
    <source>
        <dbReference type="EMBL" id="PNH19789.1"/>
    </source>
</evidence>
<dbReference type="Gene3D" id="3.30.420.340">
    <property type="entry name" value="UvrC, RNAse H endonuclease domain"/>
    <property type="match status" value="1"/>
</dbReference>
<dbReference type="Pfam" id="PF14520">
    <property type="entry name" value="HHH_5"/>
    <property type="match status" value="1"/>
</dbReference>
<name>A0A2J8B4U1_9FIRM</name>
<dbReference type="Pfam" id="PF02151">
    <property type="entry name" value="UVR"/>
    <property type="match status" value="1"/>
</dbReference>
<evidence type="ECO:0000256" key="6">
    <source>
        <dbReference type="ARBA" id="ARBA00023236"/>
    </source>
</evidence>
<dbReference type="AlphaFoldDB" id="A0A2J8B4U1"/>
<dbReference type="GO" id="GO:0009380">
    <property type="term" value="C:excinuclease repair complex"/>
    <property type="evidence" value="ECO:0007669"/>
    <property type="project" value="InterPro"/>
</dbReference>
<dbReference type="InterPro" id="IPR050066">
    <property type="entry name" value="UvrABC_protein_C"/>
</dbReference>
<dbReference type="NCBIfam" id="TIGR00194">
    <property type="entry name" value="uvrC"/>
    <property type="match status" value="1"/>
</dbReference>
<comment type="function">
    <text evidence="7">The UvrABC repair system catalyzes the recognition and processing of DNA lesions. UvrC both incises the 5' and 3' sides of the lesion. The N-terminal half is responsible for the 3' incision and the C-terminal half is responsible for the 5' incision.</text>
</comment>
<feature type="domain" description="GIY-YIG" evidence="9">
    <location>
        <begin position="1"/>
        <end position="73"/>
    </location>
</feature>
<keyword evidence="1 7" id="KW-0963">Cytoplasm</keyword>
<dbReference type="SMART" id="SM00465">
    <property type="entry name" value="GIYc"/>
    <property type="match status" value="1"/>
</dbReference>
<dbReference type="Gene3D" id="4.10.860.10">
    <property type="entry name" value="UVR domain"/>
    <property type="match status" value="1"/>
</dbReference>
<feature type="domain" description="UVR" evidence="8">
    <location>
        <begin position="187"/>
        <end position="222"/>
    </location>
</feature>
<reference evidence="12" key="1">
    <citation type="submission" date="2017-04" db="EMBL/GenBank/DDBJ databases">
        <authorList>
            <person name="Bumgarner R.E."/>
            <person name="Fredricks D.N."/>
            <person name="Srinivasan S."/>
        </authorList>
    </citation>
    <scope>NUCLEOTIDE SEQUENCE [LARGE SCALE GENOMIC DNA]</scope>
    <source>
        <strain evidence="12">KA00405</strain>
    </source>
</reference>
<dbReference type="PROSITE" id="PS50164">
    <property type="entry name" value="GIY_YIG"/>
    <property type="match status" value="1"/>
</dbReference>
<dbReference type="SUPFAM" id="SSF47781">
    <property type="entry name" value="RuvA domain 2-like"/>
    <property type="match status" value="1"/>
</dbReference>